<dbReference type="EMBL" id="CP002738">
    <property type="protein sequence ID" value="AEG01168.1"/>
    <property type="molecule type" value="Genomic_DNA"/>
</dbReference>
<dbReference type="OrthoDB" id="5565264at2"/>
<feature type="coiled-coil region" evidence="1">
    <location>
        <begin position="227"/>
        <end position="263"/>
    </location>
</feature>
<dbReference type="STRING" id="857087.Metme_2786"/>
<evidence type="ECO:0000256" key="2">
    <source>
        <dbReference type="SAM" id="MobiDB-lite"/>
    </source>
</evidence>
<reference key="2">
    <citation type="submission" date="2011-05" db="EMBL/GenBank/DDBJ databases">
        <title>Complete genome sequence of the aerobic marine methanotroph Methylomonas methanica MC09.</title>
        <authorList>
            <person name="Boden R."/>
            <person name="Cunliffe M."/>
            <person name="Scanlan J."/>
            <person name="Moussard H."/>
            <person name="Kits K.D."/>
            <person name="Klotz M."/>
            <person name="Jetten M."/>
            <person name="Vuilleumier S."/>
            <person name="Han J."/>
            <person name="Peters L."/>
            <person name="Mikhailova N."/>
            <person name="Teshima H."/>
            <person name="Tapia R."/>
            <person name="Kyrpides N."/>
            <person name="Ivanova N."/>
            <person name="Pagani I."/>
            <person name="Cheng J.-F."/>
            <person name="Goodwin L."/>
            <person name="Han C."/>
            <person name="Hauser L."/>
            <person name="Land M."/>
            <person name="Lapidus A."/>
            <person name="Lucas S."/>
            <person name="Pitluck S."/>
            <person name="Woyke T."/>
            <person name="Stein L.Y."/>
            <person name="Murrell C."/>
        </authorList>
    </citation>
    <scope>NUCLEOTIDE SEQUENCE</scope>
    <source>
        <strain>MC09</strain>
    </source>
</reference>
<protein>
    <recommendedName>
        <fullName evidence="5">Band 7 domain-containing protein</fullName>
    </recommendedName>
</protein>
<evidence type="ECO:0000313" key="3">
    <source>
        <dbReference type="EMBL" id="AEG01168.1"/>
    </source>
</evidence>
<sequence>MNNANSELDAWLAGEDLFEQMLPDPEQWVAGFDADRQLVLLKIGPFQRLFLRPGKFTKRFYHQLYPLRIETWPYRQQVKLFEDFCTVDIALDVRFQATLNYVQKNPEILDSINQHIQGLYSPVIEDKINQELSKLADGSWVQKGLAEHEKRIAITVCEVLTQQQIQAEAICHMTVAFVDFPEVQLGKDSVYLHVLKRTFELNEEKNREHQRQQRHNEQQALLAKQQEMEHLKQLAEMQRQIQLVEAEAQIQLLQDKEQQLAQRLEVETRLHAAQTSHEQHLKEMSFEIELRSTQALEARQRSMEAQQVAERLAHEALLADKQTLAEIQRREAAQKRWREAENGGDSHETADD</sequence>
<evidence type="ECO:0008006" key="5">
    <source>
        <dbReference type="Google" id="ProtNLM"/>
    </source>
</evidence>
<dbReference type="KEGG" id="mmt:Metme_2786"/>
<organism evidence="3 4">
    <name type="scientific">Methylomonas methanica (strain DSM 25384 / MC09)</name>
    <dbReference type="NCBI Taxonomy" id="857087"/>
    <lineage>
        <taxon>Bacteria</taxon>
        <taxon>Pseudomonadati</taxon>
        <taxon>Pseudomonadota</taxon>
        <taxon>Gammaproteobacteria</taxon>
        <taxon>Methylococcales</taxon>
        <taxon>Methylococcaceae</taxon>
        <taxon>Methylomonas</taxon>
    </lineage>
</organism>
<gene>
    <name evidence="3" type="ordered locus">Metme_2786</name>
</gene>
<evidence type="ECO:0000313" key="4">
    <source>
        <dbReference type="Proteomes" id="UP000008888"/>
    </source>
</evidence>
<keyword evidence="4" id="KW-1185">Reference proteome</keyword>
<reference evidence="4" key="3">
    <citation type="submission" date="2011-05" db="EMBL/GenBank/DDBJ databases">
        <title>Complete sequence of Methylomonas methanica MC09.</title>
        <authorList>
            <consortium name="US DOE Joint Genome Institute"/>
            <person name="Lucas S."/>
            <person name="Han J."/>
            <person name="Lapidus A."/>
            <person name="Cheng J.-F."/>
            <person name="Goodwin L."/>
            <person name="Pitluck S."/>
            <person name="Peters L."/>
            <person name="Mikhailova N."/>
            <person name="Teshima H."/>
            <person name="Han C."/>
            <person name="Tapia R."/>
            <person name="Land M."/>
            <person name="Hauser L."/>
            <person name="Kyrpides N."/>
            <person name="Ivanova N."/>
            <person name="Pagani I."/>
            <person name="Stein L."/>
            <person name="Woyke T."/>
        </authorList>
    </citation>
    <scope>NUCLEOTIDE SEQUENCE [LARGE SCALE GENOMIC DNA]</scope>
    <source>
        <strain evidence="4">MC09</strain>
    </source>
</reference>
<reference evidence="3 4" key="1">
    <citation type="journal article" date="2011" name="J. Bacteriol.">
        <title>Complete Genome Sequence of the Aerobic Marine Methanotroph Methylomonas methanica MC09.</title>
        <authorList>
            <person name="Boden R."/>
            <person name="Cunliffe M."/>
            <person name="Scanlan J."/>
            <person name="Moussard H."/>
            <person name="Kits K.D."/>
            <person name="Klotz M.G."/>
            <person name="Jetten M.S."/>
            <person name="Vuilleumier S."/>
            <person name="Han J."/>
            <person name="Peters L."/>
            <person name="Mikhailova N."/>
            <person name="Teshima H."/>
            <person name="Tapia R."/>
            <person name="Kyrpides N."/>
            <person name="Ivanova N."/>
            <person name="Pagani I."/>
            <person name="Cheng J.F."/>
            <person name="Goodwin L."/>
            <person name="Han C."/>
            <person name="Hauser L."/>
            <person name="Land M.L."/>
            <person name="Lapidus A."/>
            <person name="Lucas S."/>
            <person name="Pitluck S."/>
            <person name="Woyke T."/>
            <person name="Stein L."/>
            <person name="Murrell J.C."/>
        </authorList>
    </citation>
    <scope>NUCLEOTIDE SEQUENCE [LARGE SCALE GENOMIC DNA]</scope>
    <source>
        <strain evidence="3 4">MC09</strain>
    </source>
</reference>
<dbReference type="eggNOG" id="COG3064">
    <property type="taxonomic scope" value="Bacteria"/>
</dbReference>
<dbReference type="RefSeq" id="WP_013819403.1">
    <property type="nucleotide sequence ID" value="NC_015572.1"/>
</dbReference>
<feature type="region of interest" description="Disordered" evidence="2">
    <location>
        <begin position="329"/>
        <end position="352"/>
    </location>
</feature>
<name>G0A029_METMM</name>
<evidence type="ECO:0000256" key="1">
    <source>
        <dbReference type="SAM" id="Coils"/>
    </source>
</evidence>
<proteinExistence type="predicted"/>
<dbReference type="Proteomes" id="UP000008888">
    <property type="component" value="Chromosome"/>
</dbReference>
<keyword evidence="1" id="KW-0175">Coiled coil</keyword>
<accession>G0A029</accession>
<dbReference type="HOGENOM" id="CLU_052635_0_0_6"/>
<dbReference type="AlphaFoldDB" id="G0A029"/>